<reference evidence="3" key="1">
    <citation type="submission" date="2019-08" db="EMBL/GenBank/DDBJ databases">
        <title>Limnoglobus roseus gen. nov., sp. nov., a novel freshwater planctomycete with a giant genome from the family Gemmataceae.</title>
        <authorList>
            <person name="Kulichevskaya I.S."/>
            <person name="Naumoff D.G."/>
            <person name="Miroshnikov K."/>
            <person name="Ivanova A."/>
            <person name="Philippov D.A."/>
            <person name="Hakobyan A."/>
            <person name="Rijpstra I.C."/>
            <person name="Sinninghe Damste J.S."/>
            <person name="Liesack W."/>
            <person name="Dedysh S.N."/>
        </authorList>
    </citation>
    <scope>NUCLEOTIDE SEQUENCE [LARGE SCALE GENOMIC DNA]</scope>
    <source>
        <strain evidence="3">PX52</strain>
    </source>
</reference>
<dbReference type="PANTHER" id="PTHR34351">
    <property type="entry name" value="SLR1927 PROTEIN-RELATED"/>
    <property type="match status" value="1"/>
</dbReference>
<evidence type="ECO:0000313" key="3">
    <source>
        <dbReference type="Proteomes" id="UP000324974"/>
    </source>
</evidence>
<dbReference type="RefSeq" id="WP_149108784.1">
    <property type="nucleotide sequence ID" value="NZ_CP042425.1"/>
</dbReference>
<gene>
    <name evidence="2" type="ORF">PX52LOC_00705</name>
</gene>
<accession>A0A5C1A6K1</accession>
<name>A0A5C1A6K1_9BACT</name>
<proteinExistence type="predicted"/>
<dbReference type="KEGG" id="lrs:PX52LOC_00705"/>
<dbReference type="PANTHER" id="PTHR34351:SF2">
    <property type="entry name" value="DUF58 DOMAIN-CONTAINING PROTEIN"/>
    <property type="match status" value="1"/>
</dbReference>
<evidence type="ECO:0000313" key="2">
    <source>
        <dbReference type="EMBL" id="QEL13847.1"/>
    </source>
</evidence>
<dbReference type="Pfam" id="PF01882">
    <property type="entry name" value="DUF58"/>
    <property type="match status" value="1"/>
</dbReference>
<sequence length="459" mass="51066">MRWFLGIFVLLGVALALQAGLVAFAGYVLLGVFLLSRYLAKSWITDLAAERTVDTAPREIGDSTDVRVVVRNGGKLLVPWVLVEDLLTEAAILQRRVSVKGGRLRVLFIRAGGKAEVKFKLTFLMRGYYQIGPLFAETGDVFGLHRRHRVFTDPAFVLVYPKVLPITKFDFSSTRPIGEIRLANMLFEDPTRTAGVRPYQMGDPLQRVHWRATARTGQLHSRVYEPTSLAGATILLDFHRDGYFKRGEPVRSELAIITAVSIANAVTMLNQQIGVASNGRDATDRIREEALKEHPNHEQPPEEEFANRYDARAHFEQKDQNDRLRPVIVETRRGYDQFQKIRETLARLELTDGTPFAGFALEMGQRIPRDATVIAILPQVPIETSVALGQLKKRGYAVSAVLIGMADDGSDTRAVAAGRLMAEGIRDVRYVNAEQDVMALGDRNAVPTPAEYGVSVELA</sequence>
<dbReference type="AlphaFoldDB" id="A0A5C1A6K1"/>
<dbReference type="OrthoDB" id="9789943at2"/>
<evidence type="ECO:0000259" key="1">
    <source>
        <dbReference type="Pfam" id="PF01882"/>
    </source>
</evidence>
<dbReference type="Proteomes" id="UP000324974">
    <property type="component" value="Chromosome"/>
</dbReference>
<dbReference type="EMBL" id="CP042425">
    <property type="protein sequence ID" value="QEL13847.1"/>
    <property type="molecule type" value="Genomic_DNA"/>
</dbReference>
<keyword evidence="3" id="KW-1185">Reference proteome</keyword>
<organism evidence="2 3">
    <name type="scientific">Limnoglobus roseus</name>
    <dbReference type="NCBI Taxonomy" id="2598579"/>
    <lineage>
        <taxon>Bacteria</taxon>
        <taxon>Pseudomonadati</taxon>
        <taxon>Planctomycetota</taxon>
        <taxon>Planctomycetia</taxon>
        <taxon>Gemmatales</taxon>
        <taxon>Gemmataceae</taxon>
        <taxon>Limnoglobus</taxon>
    </lineage>
</organism>
<dbReference type="InterPro" id="IPR002881">
    <property type="entry name" value="DUF58"/>
</dbReference>
<protein>
    <recommendedName>
        <fullName evidence="1">DUF58 domain-containing protein</fullName>
    </recommendedName>
</protein>
<feature type="domain" description="DUF58" evidence="1">
    <location>
        <begin position="196"/>
        <end position="286"/>
    </location>
</feature>